<evidence type="ECO:0000313" key="2">
    <source>
        <dbReference type="Proteomes" id="UP000286045"/>
    </source>
</evidence>
<gene>
    <name evidence="1" type="ORF">EKO27_g10322</name>
</gene>
<proteinExistence type="predicted"/>
<name>A0A439CRI4_9PEZI</name>
<organism evidence="1 2">
    <name type="scientific">Xylaria grammica</name>
    <dbReference type="NCBI Taxonomy" id="363999"/>
    <lineage>
        <taxon>Eukaryota</taxon>
        <taxon>Fungi</taxon>
        <taxon>Dikarya</taxon>
        <taxon>Ascomycota</taxon>
        <taxon>Pezizomycotina</taxon>
        <taxon>Sordariomycetes</taxon>
        <taxon>Xylariomycetidae</taxon>
        <taxon>Xylariales</taxon>
        <taxon>Xylariaceae</taxon>
        <taxon>Xylaria</taxon>
    </lineage>
</organism>
<sequence length="323" mass="37773">MATDVDRLLLRRLPVPPCEGPKLGAYKRFRGDIEFLRLISCDPWTKESLGGSGYVFDVRIGKERFALKVFKFYDVIEARYYLLTDRLRRMVSDETLTFHSDPFFAECRAYGRINQYYEDLNKKTGRRCRRNRPDVHNAKTKPIAVPCYGYITIPAEYESLLFKKFSVHLWDRPEREESGEIPKKPFRALVKKLVDSEVSISNPRRMLGHLKQLRKIGISPNDIYARNYKDGLLVDFSIAWTEPHWYPAAIGPDRRETKRRNELFLFDQMMEDEKVKTTVRAKRNLDYCDKLRSCDIDDTSEDTAVSESTWTSHSVGCQEIDVS</sequence>
<evidence type="ECO:0000313" key="1">
    <source>
        <dbReference type="EMBL" id="RWA04779.1"/>
    </source>
</evidence>
<dbReference type="Proteomes" id="UP000286045">
    <property type="component" value="Unassembled WGS sequence"/>
</dbReference>
<comment type="caution">
    <text evidence="1">The sequence shown here is derived from an EMBL/GenBank/DDBJ whole genome shotgun (WGS) entry which is preliminary data.</text>
</comment>
<dbReference type="AlphaFoldDB" id="A0A439CRI4"/>
<dbReference type="EMBL" id="RYZI01000518">
    <property type="protein sequence ID" value="RWA04779.1"/>
    <property type="molecule type" value="Genomic_DNA"/>
</dbReference>
<keyword evidence="2" id="KW-1185">Reference proteome</keyword>
<dbReference type="STRING" id="363999.A0A439CRI4"/>
<reference evidence="1 2" key="1">
    <citation type="submission" date="2018-12" db="EMBL/GenBank/DDBJ databases">
        <title>Draft genome sequence of Xylaria grammica IHI A82.</title>
        <authorList>
            <person name="Buettner E."/>
            <person name="Kellner H."/>
        </authorList>
    </citation>
    <scope>NUCLEOTIDE SEQUENCE [LARGE SCALE GENOMIC DNA]</scope>
    <source>
        <strain evidence="1 2">IHI A82</strain>
    </source>
</reference>
<accession>A0A439CRI4</accession>
<protein>
    <submittedName>
        <fullName evidence="1">Uncharacterized protein</fullName>
    </submittedName>
</protein>
<dbReference type="InterPro" id="IPR025213">
    <property type="entry name" value="Sim4_Fta2"/>
</dbReference>
<dbReference type="Pfam" id="PF13095">
    <property type="entry name" value="FTA2"/>
    <property type="match status" value="2"/>
</dbReference>